<keyword evidence="2" id="KW-0812">Transmembrane</keyword>
<dbReference type="EMBL" id="HBGZ01013605">
    <property type="protein sequence ID" value="CAD9599288.1"/>
    <property type="molecule type" value="Transcribed_RNA"/>
</dbReference>
<feature type="transmembrane region" description="Helical" evidence="2">
    <location>
        <begin position="637"/>
        <end position="656"/>
    </location>
</feature>
<feature type="transmembrane region" description="Helical" evidence="2">
    <location>
        <begin position="585"/>
        <end position="606"/>
    </location>
</feature>
<keyword evidence="2" id="KW-0472">Membrane</keyword>
<dbReference type="Pfam" id="PF13367">
    <property type="entry name" value="PrsW-protease"/>
    <property type="match status" value="1"/>
</dbReference>
<evidence type="ECO:0000256" key="1">
    <source>
        <dbReference type="SAM" id="MobiDB-lite"/>
    </source>
</evidence>
<gene>
    <name evidence="3" type="ORF">SMAR0320_LOCUS9748</name>
</gene>
<feature type="compositionally biased region" description="Polar residues" evidence="1">
    <location>
        <begin position="491"/>
        <end position="508"/>
    </location>
</feature>
<protein>
    <submittedName>
        <fullName evidence="3">Uncharacterized protein</fullName>
    </submittedName>
</protein>
<feature type="transmembrane region" description="Helical" evidence="2">
    <location>
        <begin position="350"/>
        <end position="371"/>
    </location>
</feature>
<organism evidence="3">
    <name type="scientific">Skeletonema marinoi</name>
    <dbReference type="NCBI Taxonomy" id="267567"/>
    <lineage>
        <taxon>Eukaryota</taxon>
        <taxon>Sar</taxon>
        <taxon>Stramenopiles</taxon>
        <taxon>Ochrophyta</taxon>
        <taxon>Bacillariophyta</taxon>
        <taxon>Coscinodiscophyceae</taxon>
        <taxon>Thalassiosirophycidae</taxon>
        <taxon>Thalassiosirales</taxon>
        <taxon>Skeletonemataceae</taxon>
        <taxon>Skeletonema</taxon>
        <taxon>Skeletonema marinoi-dohrnii complex</taxon>
    </lineage>
</organism>
<sequence length="681" mass="76193">MIEVAYNNMAETSVAVPVSISPSEPDGGLSSPAPANRREFRGGFSSSICDIFRDPSRRTDCCSIACCGVLSSDRNRYLLFGELPPPLWRRLLMYLIIPALFIASLNYFAVEVTIPANGSSYGNNDQQGDNGDTTTIKVAPLPLRLAFYAYLIFLGIRGRIEKRKTRTEIMKKLYRERAEARGEAVVDPNQVTRYLHQHRLDVIRAHSLCSCCCSCCCYAHDLTLDDNNEFEDAVEEDSCSRFWDCLSKTFWNACCGMWCQCCSACAIAQEEREIERLTGNLEPKMDYITFEPFSEYFPAIQHLNETQTRSFVQHAKAISKLSVKLLKNLAAVLAILVLFALSDIDKNFTFANMIVLLLTLCQAFFLEYLIWWRWNKFDISFDSVIKFFACGFLLTTPMAMIFELIVSIVTGLISMVAMIFILVEDSELLDKLQTDPKHAMKDLAVGHPALFIFSLFLNAFVIAALCEEMIKYFGYWMVVTPDLLPQKRSNDANNGNGENTPNTKSVRSTGSGITVAMCSVALGFACCENLLYVFGYTPSQSLGVEIQTLIARSIFPVHPLCAAIQSIGVCRRDLEGQRGVGIGRIISPAILLHGSFDFVLMVAAYLQQVQKIKEGNDDDSDIPKEDDSDAVMSEEDIPTLVFSFGMVLVGYIYYVWQSRAQAKRFIAMDRTAAVDESSTLV</sequence>
<proteinExistence type="predicted"/>
<name>A0A7S2L9Z0_9STRA</name>
<accession>A0A7S2L9Z0</accession>
<evidence type="ECO:0000256" key="2">
    <source>
        <dbReference type="SAM" id="Phobius"/>
    </source>
</evidence>
<feature type="transmembrane region" description="Helical" evidence="2">
    <location>
        <begin position="443"/>
        <end position="466"/>
    </location>
</feature>
<dbReference type="GO" id="GO:0008233">
    <property type="term" value="F:peptidase activity"/>
    <property type="evidence" value="ECO:0007669"/>
    <property type="project" value="InterPro"/>
</dbReference>
<feature type="transmembrane region" description="Helical" evidence="2">
    <location>
        <begin position="392"/>
        <end position="423"/>
    </location>
</feature>
<keyword evidence="2" id="KW-1133">Transmembrane helix</keyword>
<feature type="region of interest" description="Disordered" evidence="1">
    <location>
        <begin position="489"/>
        <end position="508"/>
    </location>
</feature>
<dbReference type="AlphaFoldDB" id="A0A7S2L9Z0"/>
<evidence type="ECO:0000313" key="3">
    <source>
        <dbReference type="EMBL" id="CAD9599288.1"/>
    </source>
</evidence>
<feature type="transmembrane region" description="Helical" evidence="2">
    <location>
        <begin position="138"/>
        <end position="156"/>
    </location>
</feature>
<reference evidence="3" key="1">
    <citation type="submission" date="2021-01" db="EMBL/GenBank/DDBJ databases">
        <authorList>
            <person name="Corre E."/>
            <person name="Pelletier E."/>
            <person name="Niang G."/>
            <person name="Scheremetjew M."/>
            <person name="Finn R."/>
            <person name="Kale V."/>
            <person name="Holt S."/>
            <person name="Cochrane G."/>
            <person name="Meng A."/>
            <person name="Brown T."/>
            <person name="Cohen L."/>
        </authorList>
    </citation>
    <scope>NUCLEOTIDE SEQUENCE</scope>
    <source>
        <strain evidence="3">SM1012Den-03</strain>
    </source>
</reference>
<dbReference type="InterPro" id="IPR026898">
    <property type="entry name" value="PrsW"/>
</dbReference>
<feature type="transmembrane region" description="Helical" evidence="2">
    <location>
        <begin position="91"/>
        <end position="110"/>
    </location>
</feature>
<feature type="transmembrane region" description="Helical" evidence="2">
    <location>
        <begin position="325"/>
        <end position="344"/>
    </location>
</feature>